<comment type="caution">
    <text evidence="1">The sequence shown here is derived from an EMBL/GenBank/DDBJ whole genome shotgun (WGS) entry which is preliminary data.</text>
</comment>
<sequence length="323" mass="35905">MYLITYLGDGTATEFNFSFPYFQAADVHVSVNSVIQTSGACTVIPTSETRVDGKYMGGRVILTTAPVAGAEIRIWRKIDLSRVIDYQPTLPINTDCLNADFNFMLEYLRDLYELDGDVENIENGLQFLDSIQYQIEQLGDFSELARKADLPDFTQFAKLTDIPDTSEFAAANHTHDMSAYVTNTALAATISELQDEIDDIDTSLAFPIEFAPDDEPDVVVKTQLPTAENNYTWYRLYKSGWVEQGGRGGALENSAKIITLPIAMADTNFYASMINMVPATPVIKNYNSIGLYIPNNTQVRFATLATVTDFAWYITGMSAQSDQ</sequence>
<dbReference type="EMBL" id="JADINE010000032">
    <property type="protein sequence ID" value="MBO8407313.1"/>
    <property type="molecule type" value="Genomic_DNA"/>
</dbReference>
<dbReference type="AlphaFoldDB" id="A0A940ICD4"/>
<gene>
    <name evidence="1" type="ORF">IAC77_02530</name>
</gene>
<reference evidence="1" key="2">
    <citation type="journal article" date="2021" name="PeerJ">
        <title>Extensive microbial diversity within the chicken gut microbiome revealed by metagenomics and culture.</title>
        <authorList>
            <person name="Gilroy R."/>
            <person name="Ravi A."/>
            <person name="Getino M."/>
            <person name="Pursley I."/>
            <person name="Horton D.L."/>
            <person name="Alikhan N.F."/>
            <person name="Baker D."/>
            <person name="Gharbi K."/>
            <person name="Hall N."/>
            <person name="Watson M."/>
            <person name="Adriaenssens E.M."/>
            <person name="Foster-Nyarko E."/>
            <person name="Jarju S."/>
            <person name="Secka A."/>
            <person name="Antonio M."/>
            <person name="Oren A."/>
            <person name="Chaudhuri R.R."/>
            <person name="La Ragione R."/>
            <person name="Hildebrand F."/>
            <person name="Pallen M.J."/>
        </authorList>
    </citation>
    <scope>NUCLEOTIDE SEQUENCE</scope>
    <source>
        <strain evidence="1">B1-16210</strain>
    </source>
</reference>
<organism evidence="1 2">
    <name type="scientific">Candidatus Enterousia excrementavium</name>
    <dbReference type="NCBI Taxonomy" id="2840789"/>
    <lineage>
        <taxon>Bacteria</taxon>
        <taxon>Pseudomonadati</taxon>
        <taxon>Pseudomonadota</taxon>
        <taxon>Alphaproteobacteria</taxon>
        <taxon>Candidatus Enterousia</taxon>
    </lineage>
</organism>
<proteinExistence type="predicted"/>
<protein>
    <submittedName>
        <fullName evidence="1">Uncharacterized protein</fullName>
    </submittedName>
</protein>
<evidence type="ECO:0000313" key="2">
    <source>
        <dbReference type="Proteomes" id="UP000721442"/>
    </source>
</evidence>
<dbReference type="Proteomes" id="UP000721442">
    <property type="component" value="Unassembled WGS sequence"/>
</dbReference>
<name>A0A940ICD4_9PROT</name>
<reference evidence="1" key="1">
    <citation type="submission" date="2020-10" db="EMBL/GenBank/DDBJ databases">
        <authorList>
            <person name="Gilroy R."/>
        </authorList>
    </citation>
    <scope>NUCLEOTIDE SEQUENCE</scope>
    <source>
        <strain evidence="1">B1-16210</strain>
    </source>
</reference>
<evidence type="ECO:0000313" key="1">
    <source>
        <dbReference type="EMBL" id="MBO8407313.1"/>
    </source>
</evidence>
<accession>A0A940ICD4</accession>